<reference evidence="3 4" key="1">
    <citation type="submission" date="2015-01" db="EMBL/GenBank/DDBJ databases">
        <title>The Genome Sequence of Fonsecaea multimorphosa CBS 102226.</title>
        <authorList>
            <consortium name="The Broad Institute Genomics Platform"/>
            <person name="Cuomo C."/>
            <person name="de Hoog S."/>
            <person name="Gorbushina A."/>
            <person name="Stielow B."/>
            <person name="Teixiera M."/>
            <person name="Abouelleil A."/>
            <person name="Chapman S.B."/>
            <person name="Priest M."/>
            <person name="Young S.K."/>
            <person name="Wortman J."/>
            <person name="Nusbaum C."/>
            <person name="Birren B."/>
        </authorList>
    </citation>
    <scope>NUCLEOTIDE SEQUENCE [LARGE SCALE GENOMIC DNA]</scope>
    <source>
        <strain evidence="3 4">CBS 102226</strain>
    </source>
</reference>
<protein>
    <submittedName>
        <fullName evidence="3">Uncharacterized protein</fullName>
    </submittedName>
</protein>
<accession>A0A0D2HBT0</accession>
<evidence type="ECO:0000313" key="4">
    <source>
        <dbReference type="Proteomes" id="UP000053411"/>
    </source>
</evidence>
<dbReference type="Proteomes" id="UP000053411">
    <property type="component" value="Unassembled WGS sequence"/>
</dbReference>
<feature type="region of interest" description="Disordered" evidence="2">
    <location>
        <begin position="1"/>
        <end position="79"/>
    </location>
</feature>
<evidence type="ECO:0000313" key="3">
    <source>
        <dbReference type="EMBL" id="KIX99345.1"/>
    </source>
</evidence>
<keyword evidence="4" id="KW-1185">Reference proteome</keyword>
<feature type="region of interest" description="Disordered" evidence="2">
    <location>
        <begin position="456"/>
        <end position="493"/>
    </location>
</feature>
<feature type="compositionally biased region" description="Basic and acidic residues" evidence="2">
    <location>
        <begin position="131"/>
        <end position="142"/>
    </location>
</feature>
<feature type="region of interest" description="Disordered" evidence="2">
    <location>
        <begin position="590"/>
        <end position="613"/>
    </location>
</feature>
<feature type="compositionally biased region" description="Polar residues" evidence="2">
    <location>
        <begin position="412"/>
        <end position="429"/>
    </location>
</feature>
<gene>
    <name evidence="3" type="ORF">Z520_04921</name>
</gene>
<dbReference type="VEuPathDB" id="FungiDB:Z520_04921"/>
<feature type="compositionally biased region" description="Polar residues" evidence="2">
    <location>
        <begin position="390"/>
        <end position="402"/>
    </location>
</feature>
<name>A0A0D2HBT0_9EURO</name>
<keyword evidence="1" id="KW-0175">Coiled coil</keyword>
<evidence type="ECO:0000256" key="1">
    <source>
        <dbReference type="SAM" id="Coils"/>
    </source>
</evidence>
<evidence type="ECO:0000256" key="2">
    <source>
        <dbReference type="SAM" id="MobiDB-lite"/>
    </source>
</evidence>
<dbReference type="GeneID" id="27710667"/>
<feature type="coiled-coil region" evidence="1">
    <location>
        <begin position="212"/>
        <end position="301"/>
    </location>
</feature>
<feature type="region of interest" description="Disordered" evidence="2">
    <location>
        <begin position="361"/>
        <end position="429"/>
    </location>
</feature>
<feature type="compositionally biased region" description="Low complexity" evidence="2">
    <location>
        <begin position="42"/>
        <end position="66"/>
    </location>
</feature>
<dbReference type="EMBL" id="KN848069">
    <property type="protein sequence ID" value="KIX99345.1"/>
    <property type="molecule type" value="Genomic_DNA"/>
</dbReference>
<proteinExistence type="predicted"/>
<feature type="compositionally biased region" description="Basic and acidic residues" evidence="2">
    <location>
        <begin position="1"/>
        <end position="16"/>
    </location>
</feature>
<feature type="region of interest" description="Disordered" evidence="2">
    <location>
        <begin position="100"/>
        <end position="151"/>
    </location>
</feature>
<organism evidence="3 4">
    <name type="scientific">Fonsecaea multimorphosa CBS 102226</name>
    <dbReference type="NCBI Taxonomy" id="1442371"/>
    <lineage>
        <taxon>Eukaryota</taxon>
        <taxon>Fungi</taxon>
        <taxon>Dikarya</taxon>
        <taxon>Ascomycota</taxon>
        <taxon>Pezizomycotina</taxon>
        <taxon>Eurotiomycetes</taxon>
        <taxon>Chaetothyriomycetidae</taxon>
        <taxon>Chaetothyriales</taxon>
        <taxon>Herpotrichiellaceae</taxon>
        <taxon>Fonsecaea</taxon>
    </lineage>
</organism>
<sequence length="1006" mass="111595">MDSPHDLPDSGRDDKHRRPVTPSGDEDRQPYSEIGLGILTTPPRVLRPASPASRRSAVSSPRSNAALRSDRENNYADQHDHANLVTIALENVVHRAELGRELSGGSPRLPGTTDDTHSDDSIGPNGQAQNHNEKEEQRDRNKGPAVAQDDNTLVAEEKLRLDNLALEKQVKALEGYCETQRAEINVFREKQRAAEHLAETRRQEVVEIRRSKEHIGKELAKSRAHVEALEREIARLRLLEDEKRKLNTAEWQLGDLYGELQQKKAEVSSLLSEVEELRESRELSEKARRRSEEKCKKLREQIKKSIAWIKEAHKQQAQRDMEQYRLYDAHFATFGRRRPPSTRNSVQTSAGQHEILGDFMSSRPQSATSQSLVSSTRQSLMSEKPVLSRPRTSLSGATSPSVLETPARAISASATSQSPPVTAASTTENRLLSGKRVSFHPIPTYSTYRALGSPLRRQSDPYFRRGRHMKPSLPTTLGDDEVSEEGSVSGRSLTMPTTQREHIVLREALQSTTPLPIVWDKSKYQAVFLPEAITPAHGNIPLSVSRGTTTDGTDHTLALQESILRHAAIRARLESGPARASMDTVQKVLSSASSTTSRARTSIPPIESPVSSPVHIVKDGMATSTAIEYPPSPGLRKRQGGISAKTFLVRDLEPAQNASSSRIPLHCAEQENLEDAQETTCMSSATCEQLGRHKGTNGNRVWIPSVRKRTIGLASVIPIIMALCSLMLLAFYTNILPFETPLFCTEARDSPASSGSIRTRLLCPIFSKDSARNAYAEQPELLAKTETVTAWPIETWISTLTETEILTEIFVKTTTQIKPLTHMKTETKTETVTEPPTHTHTEIQTETMTVFIVQPSSFPPTRSFNLQIHSSGSEETNNSSSPSAAEPVPGASPSLERLESSRHWLCSCPSITLSNNQCGNPNATASLSSYSQLQLPRPPRRIIERPTAAEMDERAEKARQRNSKLQRVHTGPDYLGLVPEVQRMLEIWQYKVHELVLGGAMGVRAY</sequence>
<dbReference type="OrthoDB" id="4159835at2759"/>
<dbReference type="STRING" id="1442371.A0A0D2HBT0"/>
<feature type="compositionally biased region" description="Polar residues" evidence="2">
    <location>
        <begin position="362"/>
        <end position="381"/>
    </location>
</feature>
<dbReference type="RefSeq" id="XP_016633468.1">
    <property type="nucleotide sequence ID" value="XM_016775425.1"/>
</dbReference>
<feature type="compositionally biased region" description="Low complexity" evidence="2">
    <location>
        <begin position="870"/>
        <end position="894"/>
    </location>
</feature>
<dbReference type="AlphaFoldDB" id="A0A0D2HBT0"/>
<feature type="region of interest" description="Disordered" evidence="2">
    <location>
        <begin position="862"/>
        <end position="896"/>
    </location>
</feature>
<feature type="compositionally biased region" description="Basic and acidic residues" evidence="2">
    <location>
        <begin position="68"/>
        <end position="79"/>
    </location>
</feature>